<evidence type="ECO:0000256" key="5">
    <source>
        <dbReference type="ARBA" id="ARBA00023136"/>
    </source>
</evidence>
<evidence type="ECO:0000256" key="2">
    <source>
        <dbReference type="ARBA" id="ARBA00022475"/>
    </source>
</evidence>
<keyword evidence="8" id="KW-1185">Reference proteome</keyword>
<feature type="transmembrane region" description="Helical" evidence="6">
    <location>
        <begin position="81"/>
        <end position="103"/>
    </location>
</feature>
<keyword evidence="2" id="KW-1003">Cell membrane</keyword>
<evidence type="ECO:0000256" key="4">
    <source>
        <dbReference type="ARBA" id="ARBA00022989"/>
    </source>
</evidence>
<protein>
    <submittedName>
        <fullName evidence="7">CidA/LrgA family protein</fullName>
    </submittedName>
</protein>
<sequence length="116" mass="13039">MLGIGILLGFHLLGMILQQALSLPLPSNVLGLLLFVISLFAGWIRLEWVENSANFLLRHMMLFFIPIIVASQLFFPLIKEQWLTIGLSWLGSTMVALFVTGWATKAWTTGKKEAHE</sequence>
<name>A0A7G5BYX8_9BACL</name>
<comment type="subcellular location">
    <subcellularLocation>
        <location evidence="1">Cell membrane</location>
        <topology evidence="1">Multi-pass membrane protein</topology>
    </subcellularLocation>
</comment>
<dbReference type="PANTHER" id="PTHR33931:SF2">
    <property type="entry name" value="HOLIN-LIKE PROTEIN CIDA"/>
    <property type="match status" value="1"/>
</dbReference>
<evidence type="ECO:0000256" key="3">
    <source>
        <dbReference type="ARBA" id="ARBA00022692"/>
    </source>
</evidence>
<evidence type="ECO:0000256" key="1">
    <source>
        <dbReference type="ARBA" id="ARBA00004651"/>
    </source>
</evidence>
<reference evidence="7 8" key="1">
    <citation type="submission" date="2019-07" db="EMBL/GenBank/DDBJ databases">
        <authorList>
            <person name="Kim J.K."/>
            <person name="Cheong H.-M."/>
            <person name="Choi Y."/>
            <person name="Hwang K.J."/>
            <person name="Lee S."/>
            <person name="Choi C."/>
        </authorList>
    </citation>
    <scope>NUCLEOTIDE SEQUENCE [LARGE SCALE GENOMIC DNA]</scope>
    <source>
        <strain evidence="7 8">KS 22</strain>
    </source>
</reference>
<feature type="transmembrane region" description="Helical" evidence="6">
    <location>
        <begin position="28"/>
        <end position="44"/>
    </location>
</feature>
<dbReference type="RefSeq" id="WP_182303563.1">
    <property type="nucleotide sequence ID" value="NZ_CP041969.1"/>
</dbReference>
<proteinExistence type="predicted"/>
<dbReference type="GO" id="GO:0005886">
    <property type="term" value="C:plasma membrane"/>
    <property type="evidence" value="ECO:0007669"/>
    <property type="project" value="UniProtKB-SubCell"/>
</dbReference>
<dbReference type="AlphaFoldDB" id="A0A7G5BYX8"/>
<evidence type="ECO:0000313" key="7">
    <source>
        <dbReference type="EMBL" id="QMV42162.1"/>
    </source>
</evidence>
<dbReference type="KEGG" id="cchl:FPL14_13880"/>
<feature type="transmembrane region" description="Helical" evidence="6">
    <location>
        <begin position="56"/>
        <end position="75"/>
    </location>
</feature>
<keyword evidence="5 6" id="KW-0472">Membrane</keyword>
<dbReference type="Proteomes" id="UP000515679">
    <property type="component" value="Chromosome"/>
</dbReference>
<keyword evidence="3 6" id="KW-0812">Transmembrane</keyword>
<gene>
    <name evidence="7" type="ORF">FPL14_13880</name>
</gene>
<dbReference type="PANTHER" id="PTHR33931">
    <property type="entry name" value="HOLIN-LIKE PROTEIN CIDA-RELATED"/>
    <property type="match status" value="1"/>
</dbReference>
<evidence type="ECO:0000313" key="8">
    <source>
        <dbReference type="Proteomes" id="UP000515679"/>
    </source>
</evidence>
<keyword evidence="4 6" id="KW-1133">Transmembrane helix</keyword>
<organism evidence="7 8">
    <name type="scientific">Cohnella cholangitidis</name>
    <dbReference type="NCBI Taxonomy" id="2598458"/>
    <lineage>
        <taxon>Bacteria</taxon>
        <taxon>Bacillati</taxon>
        <taxon>Bacillota</taxon>
        <taxon>Bacilli</taxon>
        <taxon>Bacillales</taxon>
        <taxon>Paenibacillaceae</taxon>
        <taxon>Cohnella</taxon>
    </lineage>
</organism>
<evidence type="ECO:0000256" key="6">
    <source>
        <dbReference type="SAM" id="Phobius"/>
    </source>
</evidence>
<dbReference type="InterPro" id="IPR005538">
    <property type="entry name" value="LrgA/CidA"/>
</dbReference>
<dbReference type="Pfam" id="PF03788">
    <property type="entry name" value="LrgA"/>
    <property type="match status" value="1"/>
</dbReference>
<dbReference type="EMBL" id="CP041969">
    <property type="protein sequence ID" value="QMV42162.1"/>
    <property type="molecule type" value="Genomic_DNA"/>
</dbReference>
<accession>A0A7G5BYX8</accession>